<dbReference type="AlphaFoldDB" id="A0A3D9Z1N9"/>
<proteinExistence type="predicted"/>
<dbReference type="PANTHER" id="PTHR45947">
    <property type="entry name" value="SULFOQUINOVOSYL TRANSFERASE SQD2"/>
    <property type="match status" value="1"/>
</dbReference>
<dbReference type="SUPFAM" id="SSF53756">
    <property type="entry name" value="UDP-Glycosyltransferase/glycogen phosphorylase"/>
    <property type="match status" value="1"/>
</dbReference>
<dbReference type="Proteomes" id="UP000256900">
    <property type="component" value="Unassembled WGS sequence"/>
</dbReference>
<dbReference type="InterPro" id="IPR028098">
    <property type="entry name" value="Glyco_trans_4-like_N"/>
</dbReference>
<dbReference type="EMBL" id="QUMO01000001">
    <property type="protein sequence ID" value="REF89047.1"/>
    <property type="molecule type" value="Genomic_DNA"/>
</dbReference>
<feature type="domain" description="Glycosyltransferase subfamily 4-like N-terminal" evidence="1">
    <location>
        <begin position="25"/>
        <end position="186"/>
    </location>
</feature>
<keyword evidence="2" id="KW-0808">Transferase</keyword>
<organism evidence="2 3">
    <name type="scientific">Methylovirgula ligni</name>
    <dbReference type="NCBI Taxonomy" id="569860"/>
    <lineage>
        <taxon>Bacteria</taxon>
        <taxon>Pseudomonadati</taxon>
        <taxon>Pseudomonadota</taxon>
        <taxon>Alphaproteobacteria</taxon>
        <taxon>Hyphomicrobiales</taxon>
        <taxon>Beijerinckiaceae</taxon>
        <taxon>Methylovirgula</taxon>
    </lineage>
</organism>
<protein>
    <submittedName>
        <fullName evidence="2">Poly(Glycerol-phosphate) alpha-glucosyltransferase</fullName>
    </submittedName>
</protein>
<gene>
    <name evidence="2" type="ORF">DES32_0261</name>
</gene>
<dbReference type="RefSeq" id="WP_165204134.1">
    <property type="nucleotide sequence ID" value="NZ_CP025086.1"/>
</dbReference>
<evidence type="ECO:0000259" key="1">
    <source>
        <dbReference type="Pfam" id="PF13579"/>
    </source>
</evidence>
<dbReference type="Pfam" id="PF13579">
    <property type="entry name" value="Glyco_trans_4_4"/>
    <property type="match status" value="1"/>
</dbReference>
<sequence length="385" mass="41036">MTGDEKNQRVLRLGLLTARASRLGGGVFEAVVAQAQALKAHGGITPIVFGAADEFTAEDKKRLGTVELVSVPSRGPAAFDYAPGLLPLIRAADLDILHLHGIWQYVSLCGAGWAEATKRPYLISPHGMLDPWITARGRWKKALARVGYERRSWRDASLFHALTEAEARDIARETGTEKSRIAVVPNYVAADTAPPAPRAPLVLYIGRIHPKKNLEALVEAWSAAQASEAGYRLAIAGWGEPAHVAALQARFAALADPGIAFLGPVYGEQKQKLLREARFMVLPSLSEGLPMAVLEAWAAATPSLMSAACNLPEGFAQGAALETGVDSASIAATLRRAFALPAADWQAMSAVAHALAQSRFSPQAIAAQWAALYHRLAAGEYMSGP</sequence>
<dbReference type="InterPro" id="IPR050194">
    <property type="entry name" value="Glycosyltransferase_grp1"/>
</dbReference>
<dbReference type="PANTHER" id="PTHR45947:SF3">
    <property type="entry name" value="SULFOQUINOVOSYL TRANSFERASE SQD2"/>
    <property type="match status" value="1"/>
</dbReference>
<dbReference type="Gene3D" id="3.40.50.2000">
    <property type="entry name" value="Glycogen Phosphorylase B"/>
    <property type="match status" value="2"/>
</dbReference>
<keyword evidence="3" id="KW-1185">Reference proteome</keyword>
<comment type="caution">
    <text evidence="2">The sequence shown here is derived from an EMBL/GenBank/DDBJ whole genome shotgun (WGS) entry which is preliminary data.</text>
</comment>
<evidence type="ECO:0000313" key="2">
    <source>
        <dbReference type="EMBL" id="REF89047.1"/>
    </source>
</evidence>
<accession>A0A3D9Z1N9</accession>
<dbReference type="GO" id="GO:0016757">
    <property type="term" value="F:glycosyltransferase activity"/>
    <property type="evidence" value="ECO:0007669"/>
    <property type="project" value="UniProtKB-ARBA"/>
</dbReference>
<name>A0A3D9Z1N9_9HYPH</name>
<reference evidence="2 3" key="1">
    <citation type="submission" date="2018-08" db="EMBL/GenBank/DDBJ databases">
        <title>Genomic Encyclopedia of Type Strains, Phase IV (KMG-IV): sequencing the most valuable type-strain genomes for metagenomic binning, comparative biology and taxonomic classification.</title>
        <authorList>
            <person name="Goeker M."/>
        </authorList>
    </citation>
    <scope>NUCLEOTIDE SEQUENCE [LARGE SCALE GENOMIC DNA]</scope>
    <source>
        <strain evidence="2 3">BW863</strain>
    </source>
</reference>
<dbReference type="Pfam" id="PF13692">
    <property type="entry name" value="Glyco_trans_1_4"/>
    <property type="match status" value="1"/>
</dbReference>
<evidence type="ECO:0000313" key="3">
    <source>
        <dbReference type="Proteomes" id="UP000256900"/>
    </source>
</evidence>